<evidence type="ECO:0000313" key="3">
    <source>
        <dbReference type="Proteomes" id="UP000677913"/>
    </source>
</evidence>
<dbReference type="AlphaFoldDB" id="A0A8J8BBV7"/>
<accession>A0A8J8BBV7</accession>
<evidence type="ECO:0000256" key="1">
    <source>
        <dbReference type="SAM" id="Phobius"/>
    </source>
</evidence>
<keyword evidence="1" id="KW-1133">Transmembrane helix</keyword>
<keyword evidence="1" id="KW-0472">Membrane</keyword>
<reference evidence="2" key="1">
    <citation type="submission" date="2021-04" db="EMBL/GenBank/DDBJ databases">
        <title>Genome based classification of Actinospica acidithermotolerans sp. nov., an actinobacterium isolated from an Indonesian hot spring.</title>
        <authorList>
            <person name="Kusuma A.B."/>
            <person name="Putra K.E."/>
            <person name="Nafisah S."/>
            <person name="Loh J."/>
            <person name="Nouioui I."/>
            <person name="Goodfellow M."/>
        </authorList>
    </citation>
    <scope>NUCLEOTIDE SEQUENCE</scope>
    <source>
        <strain evidence="2">DSM 45618</strain>
    </source>
</reference>
<organism evidence="2 3">
    <name type="scientific">Actinocrinis puniceicyclus</name>
    <dbReference type="NCBI Taxonomy" id="977794"/>
    <lineage>
        <taxon>Bacteria</taxon>
        <taxon>Bacillati</taxon>
        <taxon>Actinomycetota</taxon>
        <taxon>Actinomycetes</taxon>
        <taxon>Catenulisporales</taxon>
        <taxon>Actinospicaceae</taxon>
        <taxon>Actinocrinis</taxon>
    </lineage>
</organism>
<proteinExistence type="predicted"/>
<dbReference type="EMBL" id="JAGSXH010000051">
    <property type="protein sequence ID" value="MBS2964462.1"/>
    <property type="molecule type" value="Genomic_DNA"/>
</dbReference>
<protein>
    <submittedName>
        <fullName evidence="2">Uncharacterized protein</fullName>
    </submittedName>
</protein>
<keyword evidence="3" id="KW-1185">Reference proteome</keyword>
<feature type="transmembrane region" description="Helical" evidence="1">
    <location>
        <begin position="51"/>
        <end position="71"/>
    </location>
</feature>
<evidence type="ECO:0000313" key="2">
    <source>
        <dbReference type="EMBL" id="MBS2964462.1"/>
    </source>
</evidence>
<gene>
    <name evidence="2" type="ORF">KGA66_15500</name>
</gene>
<dbReference type="Proteomes" id="UP000677913">
    <property type="component" value="Unassembled WGS sequence"/>
</dbReference>
<sequence>MGISAVTLLPLYIVLFLAATALCVYQDASAQARKGRAVYFSAGSFEVSTPVAWAVGCLCLWVFFMPLYITCRGKAG</sequence>
<keyword evidence="1" id="KW-0812">Transmembrane</keyword>
<comment type="caution">
    <text evidence="2">The sequence shown here is derived from an EMBL/GenBank/DDBJ whole genome shotgun (WGS) entry which is preliminary data.</text>
</comment>
<dbReference type="RefSeq" id="WP_211468825.1">
    <property type="nucleotide sequence ID" value="NZ_JAGSXH010000051.1"/>
</dbReference>
<name>A0A8J8BBV7_9ACTN</name>